<dbReference type="Gene3D" id="3.40.630.30">
    <property type="match status" value="1"/>
</dbReference>
<dbReference type="SUPFAM" id="SSF55729">
    <property type="entry name" value="Acyl-CoA N-acyltransferases (Nat)"/>
    <property type="match status" value="1"/>
</dbReference>
<dbReference type="PANTHER" id="PTHR43877">
    <property type="entry name" value="AMINOALKYLPHOSPHONATE N-ACETYLTRANSFERASE-RELATED-RELATED"/>
    <property type="match status" value="1"/>
</dbReference>
<evidence type="ECO:0000313" key="4">
    <source>
        <dbReference type="EMBL" id="PUV24245.1"/>
    </source>
</evidence>
<proteinExistence type="predicted"/>
<feature type="domain" description="N-acetyltransferase" evidence="3">
    <location>
        <begin position="3"/>
        <end position="152"/>
    </location>
</feature>
<dbReference type="CDD" id="cd04301">
    <property type="entry name" value="NAT_SF"/>
    <property type="match status" value="1"/>
</dbReference>
<dbReference type="InterPro" id="IPR000182">
    <property type="entry name" value="GNAT_dom"/>
</dbReference>
<keyword evidence="1 4" id="KW-0808">Transferase</keyword>
<dbReference type="Pfam" id="PF00583">
    <property type="entry name" value="Acetyltransf_1"/>
    <property type="match status" value="1"/>
</dbReference>
<dbReference type="Proteomes" id="UP000250831">
    <property type="component" value="Unassembled WGS sequence"/>
</dbReference>
<name>A0A363NTU4_9SPHI</name>
<dbReference type="OrthoDB" id="1450704at2"/>
<organism evidence="4 5">
    <name type="scientific">Sphingobacterium athyrii</name>
    <dbReference type="NCBI Taxonomy" id="2152717"/>
    <lineage>
        <taxon>Bacteria</taxon>
        <taxon>Pseudomonadati</taxon>
        <taxon>Bacteroidota</taxon>
        <taxon>Sphingobacteriia</taxon>
        <taxon>Sphingobacteriales</taxon>
        <taxon>Sphingobacteriaceae</taxon>
        <taxon>Sphingobacterium</taxon>
    </lineage>
</organism>
<sequence length="152" mass="17393">MDLKIRQAQEHEIDVLLEFEQGIVAAERPFDDTLEEGEIHYYDLLELIKSPEAEVLVAVVGSELVGSGYAKIVDAKPYQKFARYVHLGFMYVKPDHRGQGINKLILEALLSWAKERNISEVRLQVYDQNDSAIIAYSKVGFKPNLLEMRIEI</sequence>
<keyword evidence="5" id="KW-1185">Reference proteome</keyword>
<dbReference type="AlphaFoldDB" id="A0A363NTU4"/>
<dbReference type="RefSeq" id="WP_108634173.1">
    <property type="nucleotide sequence ID" value="NZ_QCXX01000003.1"/>
</dbReference>
<evidence type="ECO:0000256" key="2">
    <source>
        <dbReference type="ARBA" id="ARBA00023315"/>
    </source>
</evidence>
<dbReference type="PANTHER" id="PTHR43877:SF2">
    <property type="entry name" value="AMINOALKYLPHOSPHONATE N-ACETYLTRANSFERASE-RELATED"/>
    <property type="match status" value="1"/>
</dbReference>
<dbReference type="EMBL" id="QCXX01000003">
    <property type="protein sequence ID" value="PUV24245.1"/>
    <property type="molecule type" value="Genomic_DNA"/>
</dbReference>
<dbReference type="GO" id="GO:0016747">
    <property type="term" value="F:acyltransferase activity, transferring groups other than amino-acyl groups"/>
    <property type="evidence" value="ECO:0007669"/>
    <property type="project" value="InterPro"/>
</dbReference>
<evidence type="ECO:0000313" key="5">
    <source>
        <dbReference type="Proteomes" id="UP000250831"/>
    </source>
</evidence>
<keyword evidence="2" id="KW-0012">Acyltransferase</keyword>
<reference evidence="4 5" key="1">
    <citation type="submission" date="2018-04" db="EMBL/GenBank/DDBJ databases">
        <title>Sphingobacterium sp. M46 Genome.</title>
        <authorList>
            <person name="Cheng J."/>
            <person name="Li Y."/>
        </authorList>
    </citation>
    <scope>NUCLEOTIDE SEQUENCE [LARGE SCALE GENOMIC DNA]</scope>
    <source>
        <strain evidence="4 5">M46</strain>
    </source>
</reference>
<evidence type="ECO:0000256" key="1">
    <source>
        <dbReference type="ARBA" id="ARBA00022679"/>
    </source>
</evidence>
<dbReference type="PROSITE" id="PS51186">
    <property type="entry name" value="GNAT"/>
    <property type="match status" value="1"/>
</dbReference>
<dbReference type="InterPro" id="IPR050832">
    <property type="entry name" value="Bact_Acetyltransf"/>
</dbReference>
<gene>
    <name evidence="4" type="ORF">DCO56_12875</name>
</gene>
<comment type="caution">
    <text evidence="4">The sequence shown here is derived from an EMBL/GenBank/DDBJ whole genome shotgun (WGS) entry which is preliminary data.</text>
</comment>
<evidence type="ECO:0000259" key="3">
    <source>
        <dbReference type="PROSITE" id="PS51186"/>
    </source>
</evidence>
<accession>A0A363NTU4</accession>
<dbReference type="InterPro" id="IPR016181">
    <property type="entry name" value="Acyl_CoA_acyltransferase"/>
</dbReference>
<protein>
    <submittedName>
        <fullName evidence="4">GNAT family N-acetyltransferase</fullName>
    </submittedName>
</protein>